<protein>
    <submittedName>
        <fullName evidence="2">Transcriptional regulator</fullName>
    </submittedName>
</protein>
<dbReference type="PANTHER" id="PTHR33202:SF7">
    <property type="entry name" value="FERRIC UPTAKE REGULATION PROTEIN"/>
    <property type="match status" value="1"/>
</dbReference>
<feature type="binding site" evidence="1">
    <location>
        <position position="123"/>
    </location>
    <ligand>
        <name>Zn(2+)</name>
        <dbReference type="ChEBI" id="CHEBI:29105"/>
    </ligand>
</feature>
<name>A0A255Z3Q7_9FLAO</name>
<dbReference type="EMBL" id="NOXV01000275">
    <property type="protein sequence ID" value="OYQ36086.1"/>
    <property type="molecule type" value="Genomic_DNA"/>
</dbReference>
<dbReference type="InterPro" id="IPR036390">
    <property type="entry name" value="WH_DNA-bd_sf"/>
</dbReference>
<accession>A0A255Z3Q7</accession>
<dbReference type="AlphaFoldDB" id="A0A255Z3Q7"/>
<dbReference type="InterPro" id="IPR036388">
    <property type="entry name" value="WH-like_DNA-bd_sf"/>
</dbReference>
<gene>
    <name evidence="2" type="ORF">CHU92_10185</name>
</gene>
<evidence type="ECO:0000313" key="3">
    <source>
        <dbReference type="Proteomes" id="UP000216605"/>
    </source>
</evidence>
<dbReference type="GO" id="GO:1900376">
    <property type="term" value="P:regulation of secondary metabolite biosynthetic process"/>
    <property type="evidence" value="ECO:0007669"/>
    <property type="project" value="TreeGrafter"/>
</dbReference>
<keyword evidence="3" id="KW-1185">Reference proteome</keyword>
<feature type="binding site" evidence="1">
    <location>
        <position position="120"/>
    </location>
    <ligand>
        <name>Zn(2+)</name>
        <dbReference type="ChEBI" id="CHEBI:29105"/>
    </ligand>
</feature>
<dbReference type="PANTHER" id="PTHR33202">
    <property type="entry name" value="ZINC UPTAKE REGULATION PROTEIN"/>
    <property type="match status" value="1"/>
</dbReference>
<dbReference type="GO" id="GO:0000976">
    <property type="term" value="F:transcription cis-regulatory region binding"/>
    <property type="evidence" value="ECO:0007669"/>
    <property type="project" value="TreeGrafter"/>
</dbReference>
<dbReference type="GO" id="GO:0003700">
    <property type="term" value="F:DNA-binding transcription factor activity"/>
    <property type="evidence" value="ECO:0007669"/>
    <property type="project" value="InterPro"/>
</dbReference>
<evidence type="ECO:0000313" key="2">
    <source>
        <dbReference type="EMBL" id="OYQ36086.1"/>
    </source>
</evidence>
<dbReference type="InterPro" id="IPR002481">
    <property type="entry name" value="FUR"/>
</dbReference>
<dbReference type="Proteomes" id="UP000216605">
    <property type="component" value="Unassembled WGS sequence"/>
</dbReference>
<proteinExistence type="predicted"/>
<keyword evidence="1" id="KW-0479">Metal-binding</keyword>
<dbReference type="RefSeq" id="WP_094415222.1">
    <property type="nucleotide sequence ID" value="NZ_NOXV01000275.1"/>
</dbReference>
<feature type="binding site" evidence="1">
    <location>
        <position position="86"/>
    </location>
    <ligand>
        <name>Zn(2+)</name>
        <dbReference type="ChEBI" id="CHEBI:29105"/>
    </ligand>
</feature>
<organism evidence="2 3">
    <name type="scientific">Flavobacterium cyanobacteriorum</name>
    <dbReference type="NCBI Taxonomy" id="2022802"/>
    <lineage>
        <taxon>Bacteria</taxon>
        <taxon>Pseudomonadati</taxon>
        <taxon>Bacteroidota</taxon>
        <taxon>Flavobacteriia</taxon>
        <taxon>Flavobacteriales</taxon>
        <taxon>Flavobacteriaceae</taxon>
        <taxon>Flavobacterium</taxon>
    </lineage>
</organism>
<reference evidence="2 3" key="1">
    <citation type="submission" date="2017-07" db="EMBL/GenBank/DDBJ databases">
        <title>Flavobacterium cyanobacteriorum sp. nov., isolated from cyanobacterial aggregates in a eutrophic lake.</title>
        <authorList>
            <person name="Cai H."/>
        </authorList>
    </citation>
    <scope>NUCLEOTIDE SEQUENCE [LARGE SCALE GENOMIC DNA]</scope>
    <source>
        <strain evidence="2 3">TH021</strain>
    </source>
</reference>
<dbReference type="SUPFAM" id="SSF46785">
    <property type="entry name" value="Winged helix' DNA-binding domain"/>
    <property type="match status" value="1"/>
</dbReference>
<evidence type="ECO:0000256" key="1">
    <source>
        <dbReference type="PIRSR" id="PIRSR602481-1"/>
    </source>
</evidence>
<feature type="binding site" evidence="1">
    <location>
        <position position="89"/>
    </location>
    <ligand>
        <name>Zn(2+)</name>
        <dbReference type="ChEBI" id="CHEBI:29105"/>
    </ligand>
</feature>
<comment type="cofactor">
    <cofactor evidence="1">
        <name>Zn(2+)</name>
        <dbReference type="ChEBI" id="CHEBI:29105"/>
    </cofactor>
    <text evidence="1">Binds 1 zinc ion per subunit.</text>
</comment>
<keyword evidence="1" id="KW-0862">Zinc</keyword>
<dbReference type="OrthoDB" id="594893at2"/>
<dbReference type="GO" id="GO:0008270">
    <property type="term" value="F:zinc ion binding"/>
    <property type="evidence" value="ECO:0007669"/>
    <property type="project" value="TreeGrafter"/>
</dbReference>
<dbReference type="GO" id="GO:0045892">
    <property type="term" value="P:negative regulation of DNA-templated transcription"/>
    <property type="evidence" value="ECO:0007669"/>
    <property type="project" value="TreeGrafter"/>
</dbReference>
<dbReference type="Gene3D" id="1.10.10.10">
    <property type="entry name" value="Winged helix-like DNA-binding domain superfamily/Winged helix DNA-binding domain"/>
    <property type="match status" value="1"/>
</dbReference>
<comment type="caution">
    <text evidence="2">The sequence shown here is derived from an EMBL/GenBank/DDBJ whole genome shotgun (WGS) entry which is preliminary data.</text>
</comment>
<sequence length="130" mass="14725">MNRRNTPARKAILQLLQQEKTALSQDRIEAALKGGMDRVTIYRVLNRFCQDGITHKILADDGKNYYALCRGCEGEMHDHNHFHFRCISCHNIECLDEKVAVRLPEGYSLQHISGWVTGRCAACAGQNPVL</sequence>
<dbReference type="Pfam" id="PF01475">
    <property type="entry name" value="FUR"/>
    <property type="match status" value="1"/>
</dbReference>